<feature type="region of interest" description="Disordered" evidence="1">
    <location>
        <begin position="144"/>
        <end position="166"/>
    </location>
</feature>
<feature type="compositionally biased region" description="Basic residues" evidence="1">
    <location>
        <begin position="81"/>
        <end position="99"/>
    </location>
</feature>
<dbReference type="AlphaFoldDB" id="A6J5L0"/>
<feature type="compositionally biased region" description="Basic and acidic residues" evidence="1">
    <location>
        <begin position="144"/>
        <end position="161"/>
    </location>
</feature>
<name>A6J5L0_RAT</name>
<gene>
    <name evidence="2" type="ORF">rCG_62471</name>
</gene>
<dbReference type="InterPro" id="IPR034604">
    <property type="entry name" value="SRRP53"/>
</dbReference>
<dbReference type="PANTHER" id="PTHR31968:SF4">
    <property type="entry name" value="SERINE_ARGININE-RELATED PROTEIN 53"/>
    <property type="match status" value="1"/>
</dbReference>
<proteinExistence type="predicted"/>
<protein>
    <submittedName>
        <fullName evidence="2">RCG62471, isoform CRA_b</fullName>
    </submittedName>
</protein>
<dbReference type="PANTHER" id="PTHR31968">
    <property type="entry name" value="SERINE/ARGININE-RELATED PROTEIN 53"/>
    <property type="match status" value="1"/>
</dbReference>
<sequence>MREDAGAGQAAALLMAPEENAVAVVPGAEGSPIEFRGLGQKAEQEGPGQDLVHAHIVEAVKDPVTEELVVGPGTETDVKFGTKRREKRRRIKAKTKRRTPSNAGELMEDCGNIKAGLEHLPPAEQAKARLQLVLEAAAKADEALKAKERNEEEAKRRKEEDQATLGEQVKRVKEIEAIESDSFVQQTFRSSKDVKKLFIEKAEAEEKWFKRLIALRQERLMGSPVA</sequence>
<evidence type="ECO:0000256" key="1">
    <source>
        <dbReference type="SAM" id="MobiDB-lite"/>
    </source>
</evidence>
<dbReference type="Proteomes" id="UP000234681">
    <property type="component" value="Chromosome 2"/>
</dbReference>
<reference evidence="2 3" key="1">
    <citation type="submission" date="2005-09" db="EMBL/GenBank/DDBJ databases">
        <authorList>
            <person name="Mural R.J."/>
            <person name="Li P.W."/>
            <person name="Adams M.D."/>
            <person name="Amanatides P.G."/>
            <person name="Baden-Tillson H."/>
            <person name="Barnstead M."/>
            <person name="Chin S.H."/>
            <person name="Dew I."/>
            <person name="Evans C.A."/>
            <person name="Ferriera S."/>
            <person name="Flanigan M."/>
            <person name="Fosler C."/>
            <person name="Glodek A."/>
            <person name="Gu Z."/>
            <person name="Holt R.A."/>
            <person name="Jennings D."/>
            <person name="Kraft C.L."/>
            <person name="Lu F."/>
            <person name="Nguyen T."/>
            <person name="Nusskern D.R."/>
            <person name="Pfannkoch C.M."/>
            <person name="Sitter C."/>
            <person name="Sutton G.G."/>
            <person name="Venter J.C."/>
            <person name="Wang Z."/>
            <person name="Woodage T."/>
            <person name="Zheng X.H."/>
            <person name="Zhong F."/>
        </authorList>
    </citation>
    <scope>NUCLEOTIDE SEQUENCE [LARGE SCALE GENOMIC DNA]</scope>
    <source>
        <strain>BN</strain>
        <strain evidence="3">Sprague-Dawley</strain>
    </source>
</reference>
<evidence type="ECO:0000313" key="3">
    <source>
        <dbReference type="Proteomes" id="UP000234681"/>
    </source>
</evidence>
<evidence type="ECO:0000313" key="2">
    <source>
        <dbReference type="EMBL" id="EDM00929.1"/>
    </source>
</evidence>
<accession>A6J5L0</accession>
<organism evidence="2 3">
    <name type="scientific">Rattus norvegicus</name>
    <name type="common">Rat</name>
    <dbReference type="NCBI Taxonomy" id="10116"/>
    <lineage>
        <taxon>Eukaryota</taxon>
        <taxon>Metazoa</taxon>
        <taxon>Chordata</taxon>
        <taxon>Craniata</taxon>
        <taxon>Vertebrata</taxon>
        <taxon>Euteleostomi</taxon>
        <taxon>Mammalia</taxon>
        <taxon>Eutheria</taxon>
        <taxon>Euarchontoglires</taxon>
        <taxon>Glires</taxon>
        <taxon>Rodentia</taxon>
        <taxon>Myomorpha</taxon>
        <taxon>Muroidea</taxon>
        <taxon>Muridae</taxon>
        <taxon>Murinae</taxon>
        <taxon>Rattus</taxon>
    </lineage>
</organism>
<feature type="region of interest" description="Disordered" evidence="1">
    <location>
        <begin position="74"/>
        <end position="107"/>
    </location>
</feature>
<dbReference type="EMBL" id="CH473976">
    <property type="protein sequence ID" value="EDM00929.1"/>
    <property type="molecule type" value="Genomic_DNA"/>
</dbReference>
<dbReference type="GO" id="GO:0000380">
    <property type="term" value="P:alternative mRNA splicing, via spliceosome"/>
    <property type="evidence" value="ECO:0007669"/>
    <property type="project" value="InterPro"/>
</dbReference>